<gene>
    <name evidence="3" type="ORF">IAD01_02135</name>
</gene>
<organism evidence="3 4">
    <name type="scientific">Candidatus Faeciplasma gallinarum</name>
    <dbReference type="NCBI Taxonomy" id="2840799"/>
    <lineage>
        <taxon>Bacteria</taxon>
        <taxon>Bacillati</taxon>
        <taxon>Bacillota</taxon>
        <taxon>Clostridia</taxon>
        <taxon>Eubacteriales</taxon>
        <taxon>Oscillospiraceae</taxon>
        <taxon>Oscillospiraceae incertae sedis</taxon>
        <taxon>Candidatus Faeciplasma</taxon>
    </lineage>
</organism>
<dbReference type="PROSITE" id="PS51257">
    <property type="entry name" value="PROKAR_LIPOPROTEIN"/>
    <property type="match status" value="1"/>
</dbReference>
<dbReference type="InterPro" id="IPR025164">
    <property type="entry name" value="Toastrack_DUF4097"/>
</dbReference>
<reference evidence="3" key="2">
    <citation type="journal article" date="2021" name="PeerJ">
        <title>Extensive microbial diversity within the chicken gut microbiome revealed by metagenomics and culture.</title>
        <authorList>
            <person name="Gilroy R."/>
            <person name="Ravi A."/>
            <person name="Getino M."/>
            <person name="Pursley I."/>
            <person name="Horton D.L."/>
            <person name="Alikhan N.F."/>
            <person name="Baker D."/>
            <person name="Gharbi K."/>
            <person name="Hall N."/>
            <person name="Watson M."/>
            <person name="Adriaenssens E.M."/>
            <person name="Foster-Nyarko E."/>
            <person name="Jarju S."/>
            <person name="Secka A."/>
            <person name="Antonio M."/>
            <person name="Oren A."/>
            <person name="Chaudhuri R.R."/>
            <person name="La Ragione R."/>
            <person name="Hildebrand F."/>
            <person name="Pallen M.J."/>
        </authorList>
    </citation>
    <scope>NUCLEOTIDE SEQUENCE</scope>
    <source>
        <strain evidence="3">CHK157-1446</strain>
    </source>
</reference>
<name>A0A9D1EMZ1_9FIRM</name>
<reference evidence="3" key="1">
    <citation type="submission" date="2020-10" db="EMBL/GenBank/DDBJ databases">
        <authorList>
            <person name="Gilroy R."/>
        </authorList>
    </citation>
    <scope>NUCLEOTIDE SEQUENCE</scope>
    <source>
        <strain evidence="3">CHK157-1446</strain>
    </source>
</reference>
<feature type="domain" description="DUF4097" evidence="2">
    <location>
        <begin position="120"/>
        <end position="215"/>
    </location>
</feature>
<dbReference type="EMBL" id="DVIR01000020">
    <property type="protein sequence ID" value="HIS24184.1"/>
    <property type="molecule type" value="Genomic_DNA"/>
</dbReference>
<feature type="signal peptide" evidence="1">
    <location>
        <begin position="1"/>
        <end position="19"/>
    </location>
</feature>
<keyword evidence="1" id="KW-0732">Signal</keyword>
<comment type="caution">
    <text evidence="3">The sequence shown here is derived from an EMBL/GenBank/DDBJ whole genome shotgun (WGS) entry which is preliminary data.</text>
</comment>
<dbReference type="AlphaFoldDB" id="A0A9D1EMZ1"/>
<feature type="chain" id="PRO_5038985581" evidence="1">
    <location>
        <begin position="20"/>
        <end position="219"/>
    </location>
</feature>
<evidence type="ECO:0000259" key="2">
    <source>
        <dbReference type="Pfam" id="PF13349"/>
    </source>
</evidence>
<evidence type="ECO:0000256" key="1">
    <source>
        <dbReference type="SAM" id="SignalP"/>
    </source>
</evidence>
<protein>
    <submittedName>
        <fullName evidence="3">DUF4097 family beta strand repeat protein</fullName>
    </submittedName>
</protein>
<proteinExistence type="predicted"/>
<evidence type="ECO:0000313" key="3">
    <source>
        <dbReference type="EMBL" id="HIS24184.1"/>
    </source>
</evidence>
<evidence type="ECO:0000313" key="4">
    <source>
        <dbReference type="Proteomes" id="UP000823982"/>
    </source>
</evidence>
<dbReference type="Proteomes" id="UP000823982">
    <property type="component" value="Unassembled WGS sequence"/>
</dbReference>
<sequence length="219" mass="23553">MKKFVLFVLCVVLSAVVMTGCGEESPFVQKEYVASASEVSEININVRDRKIEVLSSDDGDIRIVYSENDTYAYDIAVSDDGTLTMTCKNDKDIADYFGLKPSDADLTVSLCVPDGMVERLTLCTTNEDITLEPLSVAESADIETNGGNIEFESLDVGSGISLTAKNGDIDGIIVGGWDDFSMDVDIKKGECNLPTEKTGGEKTLSVSENNGDVNIEFVG</sequence>
<dbReference type="Pfam" id="PF13349">
    <property type="entry name" value="DUF4097"/>
    <property type="match status" value="1"/>
</dbReference>
<accession>A0A9D1EMZ1</accession>